<dbReference type="AlphaFoldDB" id="A0A1G7RH95"/>
<reference evidence="1 2" key="1">
    <citation type="submission" date="2016-10" db="EMBL/GenBank/DDBJ databases">
        <authorList>
            <person name="de Groot N.N."/>
        </authorList>
    </citation>
    <scope>NUCLEOTIDE SEQUENCE [LARGE SCALE GENOMIC DNA]</scope>
    <source>
        <strain evidence="2">DSM 938 / 37b4</strain>
    </source>
</reference>
<gene>
    <name evidence="1" type="ORF">SAMN04244550_03411</name>
</gene>
<protein>
    <submittedName>
        <fullName evidence="1">Uncharacterized protein</fullName>
    </submittedName>
</protein>
<dbReference type="RefSeq" id="WP_081348960.1">
    <property type="nucleotide sequence ID" value="NZ_CP119563.1"/>
</dbReference>
<dbReference type="Proteomes" id="UP000183812">
    <property type="component" value="Unassembled WGS sequence"/>
</dbReference>
<proteinExistence type="predicted"/>
<organism evidence="1 2">
    <name type="scientific">Rhodobacter capsulatus</name>
    <name type="common">Rhodopseudomonas capsulata</name>
    <dbReference type="NCBI Taxonomy" id="1061"/>
    <lineage>
        <taxon>Bacteria</taxon>
        <taxon>Pseudomonadati</taxon>
        <taxon>Pseudomonadota</taxon>
        <taxon>Alphaproteobacteria</taxon>
        <taxon>Rhodobacterales</taxon>
        <taxon>Rhodobacter group</taxon>
        <taxon>Rhodobacter</taxon>
    </lineage>
</organism>
<name>A0A1G7RH95_RHOCA</name>
<evidence type="ECO:0000313" key="2">
    <source>
        <dbReference type="Proteomes" id="UP000183812"/>
    </source>
</evidence>
<evidence type="ECO:0000313" key="1">
    <source>
        <dbReference type="EMBL" id="SDG09985.1"/>
    </source>
</evidence>
<dbReference type="EMBL" id="FNAY01000030">
    <property type="protein sequence ID" value="SDG09985.1"/>
    <property type="molecule type" value="Genomic_DNA"/>
</dbReference>
<accession>A0A1G7RH95</accession>
<dbReference type="OrthoDB" id="7667008at2"/>
<sequence>MSLMTFPGGRVVPATVLADLAVRQLTGTADPAAIRALAPRDRAQFRFWVEVLDWALTTKAVARSELWARRGGAGGPLDVVLSVTRMQALAQACVMARAAAPQSCGPEIAAAPARGAALRFQPVAMVPKGAEGFAAEPAGYRGRDAVRRADLFDKMDRAAQRRGQAAPFSPGQVLAGRSYAALAEFVSAGGVRCSSLEGRLGGGGAGGLDWIERHAQAAARLARMQARIGPGAALSVRRVRPSKRAEEGGARLIADRALVDGFCLQGQSLGDVLLAHGWAKSGQNIEALRKALAAALERMRLCA</sequence>